<dbReference type="PANTHER" id="PTHR31920:SF141">
    <property type="entry name" value="TF-B3 DOMAIN-CONTAINING PROTEIN"/>
    <property type="match status" value="1"/>
</dbReference>
<evidence type="ECO:0000313" key="9">
    <source>
        <dbReference type="Proteomes" id="UP001174677"/>
    </source>
</evidence>
<keyword evidence="2" id="KW-0805">Transcription regulation</keyword>
<keyword evidence="9" id="KW-1185">Reference proteome</keyword>
<evidence type="ECO:0000256" key="4">
    <source>
        <dbReference type="ARBA" id="ARBA00023163"/>
    </source>
</evidence>
<dbReference type="Proteomes" id="UP001174677">
    <property type="component" value="Chromosome 15"/>
</dbReference>
<feature type="region of interest" description="Disordered" evidence="6">
    <location>
        <begin position="224"/>
        <end position="256"/>
    </location>
</feature>
<evidence type="ECO:0000256" key="6">
    <source>
        <dbReference type="SAM" id="MobiDB-lite"/>
    </source>
</evidence>
<dbReference type="Pfam" id="PF02362">
    <property type="entry name" value="B3"/>
    <property type="match status" value="2"/>
</dbReference>
<accession>A0ABQ9KZI0</accession>
<protein>
    <recommendedName>
        <fullName evidence="7">TF-B3 domain-containing protein</fullName>
    </recommendedName>
</protein>
<evidence type="ECO:0000313" key="8">
    <source>
        <dbReference type="EMBL" id="KAJ9152917.1"/>
    </source>
</evidence>
<dbReference type="InterPro" id="IPR003340">
    <property type="entry name" value="B3_DNA-bd"/>
</dbReference>
<dbReference type="InterPro" id="IPR050655">
    <property type="entry name" value="Plant_B3_domain"/>
</dbReference>
<evidence type="ECO:0000256" key="5">
    <source>
        <dbReference type="ARBA" id="ARBA00023242"/>
    </source>
</evidence>
<dbReference type="EMBL" id="JARPOI010000015">
    <property type="protein sequence ID" value="KAJ9152917.1"/>
    <property type="molecule type" value="Genomic_DNA"/>
</dbReference>
<feature type="domain" description="TF-B3" evidence="7">
    <location>
        <begin position="243"/>
        <end position="338"/>
    </location>
</feature>
<proteinExistence type="predicted"/>
<reference evidence="8 9" key="1">
    <citation type="journal article" date="2023" name="Plant Biotechnol. J.">
        <title>Chromosome-level wild Hevea brasiliensis genome provides new tools for genomic-assisted breeding and valuable loci to elevate rubber yield.</title>
        <authorList>
            <person name="Cheng H."/>
            <person name="Song X."/>
            <person name="Hu Y."/>
            <person name="Wu T."/>
            <person name="Yang Q."/>
            <person name="An Z."/>
            <person name="Feng S."/>
            <person name="Deng Z."/>
            <person name="Wu W."/>
            <person name="Zeng X."/>
            <person name="Tu M."/>
            <person name="Wang X."/>
            <person name="Huang H."/>
        </authorList>
    </citation>
    <scope>NUCLEOTIDE SEQUENCE [LARGE SCALE GENOMIC DNA]</scope>
    <source>
        <strain evidence="8">MT/VB/25A 57/8</strain>
    </source>
</reference>
<sequence>MSASQLKKYGHFYKLVVPSILQQNKLRIPKKFVRKFGDELSGVATLTVPDDRIWLVTLRQIDQKLWFYNGWHEFVVHYSICTGHFLVFRNEGNSNFSVHMYVLAPYQTKDPFRMTKTIKDYGKQHYVLDEIDDDDSVEILDSPLIRFASDISKLKTFDKHVEPKTTCENYNLPSLQNLHNEASHHPSGDSIKLRSPLRNSTDDVRLELLHEEIKEIEKTKRKKLKIDEENHHPSSAADIAKRSRESENSPESRQCDTAHLPSCFAKKHLNGFSSWIKLQSFDGKQWPVRCIHRAGSAKLSRGWYEFSVKNDFGEGDVCVFELLSLRDIVLKVTVFRVF</sequence>
<dbReference type="InterPro" id="IPR015300">
    <property type="entry name" value="DNA-bd_pseudobarrel_sf"/>
</dbReference>
<dbReference type="CDD" id="cd10017">
    <property type="entry name" value="B3_DNA"/>
    <property type="match status" value="2"/>
</dbReference>
<evidence type="ECO:0000256" key="1">
    <source>
        <dbReference type="ARBA" id="ARBA00004123"/>
    </source>
</evidence>
<feature type="domain" description="TF-B3" evidence="7">
    <location>
        <begin position="11"/>
        <end position="104"/>
    </location>
</feature>
<comment type="subcellular location">
    <subcellularLocation>
        <location evidence="1">Nucleus</location>
    </subcellularLocation>
</comment>
<evidence type="ECO:0000256" key="2">
    <source>
        <dbReference type="ARBA" id="ARBA00023015"/>
    </source>
</evidence>
<dbReference type="PANTHER" id="PTHR31920">
    <property type="entry name" value="B3 DOMAIN-CONTAINING"/>
    <property type="match status" value="1"/>
</dbReference>
<evidence type="ECO:0000259" key="7">
    <source>
        <dbReference type="PROSITE" id="PS50863"/>
    </source>
</evidence>
<keyword evidence="4" id="KW-0804">Transcription</keyword>
<keyword evidence="3" id="KW-0238">DNA-binding</keyword>
<keyword evidence="5" id="KW-0539">Nucleus</keyword>
<evidence type="ECO:0000256" key="3">
    <source>
        <dbReference type="ARBA" id="ARBA00023125"/>
    </source>
</evidence>
<organism evidence="8 9">
    <name type="scientific">Hevea brasiliensis</name>
    <name type="common">Para rubber tree</name>
    <name type="synonym">Siphonia brasiliensis</name>
    <dbReference type="NCBI Taxonomy" id="3981"/>
    <lineage>
        <taxon>Eukaryota</taxon>
        <taxon>Viridiplantae</taxon>
        <taxon>Streptophyta</taxon>
        <taxon>Embryophyta</taxon>
        <taxon>Tracheophyta</taxon>
        <taxon>Spermatophyta</taxon>
        <taxon>Magnoliopsida</taxon>
        <taxon>eudicotyledons</taxon>
        <taxon>Gunneridae</taxon>
        <taxon>Pentapetalae</taxon>
        <taxon>rosids</taxon>
        <taxon>fabids</taxon>
        <taxon>Malpighiales</taxon>
        <taxon>Euphorbiaceae</taxon>
        <taxon>Crotonoideae</taxon>
        <taxon>Micrandreae</taxon>
        <taxon>Hevea</taxon>
    </lineage>
</organism>
<dbReference type="SMART" id="SM01019">
    <property type="entry name" value="B3"/>
    <property type="match status" value="2"/>
</dbReference>
<name>A0ABQ9KZI0_HEVBR</name>
<dbReference type="SUPFAM" id="SSF101936">
    <property type="entry name" value="DNA-binding pseudobarrel domain"/>
    <property type="match status" value="2"/>
</dbReference>
<gene>
    <name evidence="8" type="ORF">P3X46_026425</name>
</gene>
<dbReference type="Gene3D" id="2.40.330.10">
    <property type="entry name" value="DNA-binding pseudobarrel domain"/>
    <property type="match status" value="2"/>
</dbReference>
<comment type="caution">
    <text evidence="8">The sequence shown here is derived from an EMBL/GenBank/DDBJ whole genome shotgun (WGS) entry which is preliminary data.</text>
</comment>
<dbReference type="PROSITE" id="PS50863">
    <property type="entry name" value="B3"/>
    <property type="match status" value="2"/>
</dbReference>